<dbReference type="NCBIfam" id="TIGR01782">
    <property type="entry name" value="TonB-Xanth-Caul"/>
    <property type="match status" value="1"/>
</dbReference>
<evidence type="ECO:0000259" key="11">
    <source>
        <dbReference type="Pfam" id="PF00593"/>
    </source>
</evidence>
<dbReference type="PROSITE" id="PS52016">
    <property type="entry name" value="TONB_DEPENDENT_REC_3"/>
    <property type="match status" value="1"/>
</dbReference>
<keyword evidence="3 8" id="KW-1134">Transmembrane beta strand</keyword>
<dbReference type="Gene3D" id="2.40.170.20">
    <property type="entry name" value="TonB-dependent receptor, beta-barrel domain"/>
    <property type="match status" value="1"/>
</dbReference>
<accession>A0ABU1N2H8</accession>
<feature type="domain" description="TonB-dependent receptor-like beta-barrel" evidence="11">
    <location>
        <begin position="491"/>
        <end position="938"/>
    </location>
</feature>
<sequence length="979" mass="105170">MSKPTHNRSTHHRLLATASMTALLAVGWTAANAQTAAAPANDAAVEEVVVTGIRQSLQSAVAMKKNTMEVVDSIRAEDIGKLPDPNVAETLTRVPGVQGYRYGGEGASPVGVGSGLTIRGLSGQTASQVDGRAYFTAGGSEFNIEAAIPGMIAGLDVYKNPSAEHIEGGIGGLVDVRTRRPLDLKGFTASAAISGKYNDMVKSLQPEYFGLVANRWNVGEGEMGLLLAANYQKSWNRSDNGPGPGGTNLRRAAAANSSDCSAANLGGAYNATLSSRSDLSCLISVSNADALAMTSAQRANLINFAGVQINQNEEDIQRTRKGVNGAFQWKPKSNLEFYIDGNYNSYLYHQSYRFLNSSDSRYVQNLTTTPFSTTEGLASRNANGGEDAILAGQRFGSGTFVGSTFSSTGGEEHRLYKTWILAGGSKWSPTDDLDLKLDVSYVKADQHQDNRAVNMVPRAGLAWNTTRAIGAPQQVSISGPDLGSAGSWVLQNYANGTNNVYDDAGLAAQFDGKYKLHDSFIEDIKFGTRYYRKKSKFYNYSFSGKNLTTDGAALAANQSNGIFATSVADLVNGSHTNWLDGDAGYGGGFLTFNPDALLGDNVRNRFPLAGIPAEDSLPEIVLSRRLATEQTFAGYGVADFSFLNDKIRGNIGARVVRTELDAEARITDATGTIVPNKSSNAYTDILPTFNITGYITPDTLLRFGYGQGLTRPSVGDINPTISVNTTNGTGSQGNADLAPLRADSYDLSFEKYFNNTSYVSAAVFYKDVKGFVLGVEQCQTVAIAAPYSGTTPNSCPTGQYRVTTPVNAQPGYAKGVELAFQTFFDYGFLPDMLKNFGVQGSYTYVKTELPLKLTGASGPVTNVRQPFQSDNNYSIAGLYENDFMSARLVYTYRSDYVLFGVSANPIDGRYLKGYGLLDASVNFNLRKDLALSLTASNLTNKAPQRYVGEPDNGYDTDILRQSYANGRIYGVSLRYKFGG</sequence>
<feature type="chain" id="PRO_5045174191" evidence="10">
    <location>
        <begin position="34"/>
        <end position="979"/>
    </location>
</feature>
<dbReference type="InterPro" id="IPR039426">
    <property type="entry name" value="TonB-dep_rcpt-like"/>
</dbReference>
<comment type="similarity">
    <text evidence="8 9">Belongs to the TonB-dependent receptor family.</text>
</comment>
<keyword evidence="6 8" id="KW-0472">Membrane</keyword>
<keyword evidence="10" id="KW-0732">Signal</keyword>
<dbReference type="RefSeq" id="WP_310033000.1">
    <property type="nucleotide sequence ID" value="NZ_JAVDRL010000009.1"/>
</dbReference>
<evidence type="ECO:0000256" key="2">
    <source>
        <dbReference type="ARBA" id="ARBA00022448"/>
    </source>
</evidence>
<evidence type="ECO:0000256" key="8">
    <source>
        <dbReference type="PROSITE-ProRule" id="PRU01360"/>
    </source>
</evidence>
<proteinExistence type="inferred from homology"/>
<evidence type="ECO:0000256" key="7">
    <source>
        <dbReference type="ARBA" id="ARBA00023237"/>
    </source>
</evidence>
<dbReference type="PANTHER" id="PTHR40980:SF3">
    <property type="entry name" value="TONB-DEPENDENT RECEPTOR-LIKE BETA-BARREL DOMAIN-CONTAINING PROTEIN"/>
    <property type="match status" value="1"/>
</dbReference>
<evidence type="ECO:0000256" key="3">
    <source>
        <dbReference type="ARBA" id="ARBA00022452"/>
    </source>
</evidence>
<evidence type="ECO:0000256" key="6">
    <source>
        <dbReference type="ARBA" id="ARBA00023136"/>
    </source>
</evidence>
<dbReference type="PANTHER" id="PTHR40980">
    <property type="entry name" value="PLUG DOMAIN-CONTAINING PROTEIN"/>
    <property type="match status" value="1"/>
</dbReference>
<dbReference type="InterPro" id="IPR036942">
    <property type="entry name" value="Beta-barrel_TonB_sf"/>
</dbReference>
<gene>
    <name evidence="13" type="ORF">J2800_003235</name>
</gene>
<dbReference type="InterPro" id="IPR010104">
    <property type="entry name" value="TonB_rcpt_bac"/>
</dbReference>
<reference evidence="13 14" key="1">
    <citation type="submission" date="2023-07" db="EMBL/GenBank/DDBJ databases">
        <title>Sorghum-associated microbial communities from plants grown in Nebraska, USA.</title>
        <authorList>
            <person name="Schachtman D."/>
        </authorList>
    </citation>
    <scope>NUCLEOTIDE SEQUENCE [LARGE SCALE GENOMIC DNA]</scope>
    <source>
        <strain evidence="13 14">DS2154</strain>
    </source>
</reference>
<keyword evidence="13" id="KW-0675">Receptor</keyword>
<keyword evidence="2 8" id="KW-0813">Transport</keyword>
<feature type="domain" description="TonB-dependent receptor plug" evidence="12">
    <location>
        <begin position="65"/>
        <end position="172"/>
    </location>
</feature>
<keyword evidence="5 9" id="KW-0798">TonB box</keyword>
<dbReference type="SUPFAM" id="SSF56935">
    <property type="entry name" value="Porins"/>
    <property type="match status" value="1"/>
</dbReference>
<evidence type="ECO:0000313" key="14">
    <source>
        <dbReference type="Proteomes" id="UP001262754"/>
    </source>
</evidence>
<dbReference type="Gene3D" id="2.170.130.10">
    <property type="entry name" value="TonB-dependent receptor, plug domain"/>
    <property type="match status" value="1"/>
</dbReference>
<dbReference type="InterPro" id="IPR000531">
    <property type="entry name" value="Beta-barrel_TonB"/>
</dbReference>
<evidence type="ECO:0000256" key="9">
    <source>
        <dbReference type="RuleBase" id="RU003357"/>
    </source>
</evidence>
<dbReference type="EMBL" id="JAVDRL010000009">
    <property type="protein sequence ID" value="MDR6532477.1"/>
    <property type="molecule type" value="Genomic_DNA"/>
</dbReference>
<dbReference type="Proteomes" id="UP001262754">
    <property type="component" value="Unassembled WGS sequence"/>
</dbReference>
<evidence type="ECO:0000256" key="5">
    <source>
        <dbReference type="ARBA" id="ARBA00023077"/>
    </source>
</evidence>
<organism evidence="13 14">
    <name type="scientific">Caulobacter rhizosphaerae</name>
    <dbReference type="NCBI Taxonomy" id="2010972"/>
    <lineage>
        <taxon>Bacteria</taxon>
        <taxon>Pseudomonadati</taxon>
        <taxon>Pseudomonadota</taxon>
        <taxon>Alphaproteobacteria</taxon>
        <taxon>Caulobacterales</taxon>
        <taxon>Caulobacteraceae</taxon>
        <taxon>Caulobacter</taxon>
    </lineage>
</organism>
<evidence type="ECO:0000313" key="13">
    <source>
        <dbReference type="EMBL" id="MDR6532477.1"/>
    </source>
</evidence>
<dbReference type="Pfam" id="PF00593">
    <property type="entry name" value="TonB_dep_Rec_b-barrel"/>
    <property type="match status" value="1"/>
</dbReference>
<evidence type="ECO:0000256" key="4">
    <source>
        <dbReference type="ARBA" id="ARBA00022692"/>
    </source>
</evidence>
<comment type="subcellular location">
    <subcellularLocation>
        <location evidence="1 8">Cell outer membrane</location>
        <topology evidence="1 8">Multi-pass membrane protein</topology>
    </subcellularLocation>
</comment>
<dbReference type="Pfam" id="PF07715">
    <property type="entry name" value="Plug"/>
    <property type="match status" value="1"/>
</dbReference>
<comment type="caution">
    <text evidence="13">The sequence shown here is derived from an EMBL/GenBank/DDBJ whole genome shotgun (WGS) entry which is preliminary data.</text>
</comment>
<evidence type="ECO:0000259" key="12">
    <source>
        <dbReference type="Pfam" id="PF07715"/>
    </source>
</evidence>
<evidence type="ECO:0000256" key="1">
    <source>
        <dbReference type="ARBA" id="ARBA00004571"/>
    </source>
</evidence>
<keyword evidence="14" id="KW-1185">Reference proteome</keyword>
<evidence type="ECO:0000256" key="10">
    <source>
        <dbReference type="SAM" id="SignalP"/>
    </source>
</evidence>
<name>A0ABU1N2H8_9CAUL</name>
<feature type="signal peptide" evidence="10">
    <location>
        <begin position="1"/>
        <end position="33"/>
    </location>
</feature>
<dbReference type="InterPro" id="IPR037066">
    <property type="entry name" value="Plug_dom_sf"/>
</dbReference>
<dbReference type="InterPro" id="IPR012910">
    <property type="entry name" value="Plug_dom"/>
</dbReference>
<protein>
    <submittedName>
        <fullName evidence="13">TonB-dependent receptor</fullName>
    </submittedName>
</protein>
<keyword evidence="7 8" id="KW-0998">Cell outer membrane</keyword>
<keyword evidence="4 8" id="KW-0812">Transmembrane</keyword>